<keyword evidence="3" id="KW-1185">Reference proteome</keyword>
<accession>A0A6I4UYH8</accession>
<feature type="chain" id="PRO_5026161788" description="Lipoprotein" evidence="1">
    <location>
        <begin position="21"/>
        <end position="245"/>
    </location>
</feature>
<dbReference type="OrthoDB" id="8900715at2"/>
<dbReference type="AlphaFoldDB" id="A0A6I4UYH8"/>
<evidence type="ECO:0000313" key="2">
    <source>
        <dbReference type="EMBL" id="MXP42357.1"/>
    </source>
</evidence>
<name>A0A6I4UYH8_9SPHN</name>
<comment type="caution">
    <text evidence="2">The sequence shown here is derived from an EMBL/GenBank/DDBJ whole genome shotgun (WGS) entry which is preliminary data.</text>
</comment>
<reference evidence="2 3" key="1">
    <citation type="submission" date="2019-12" db="EMBL/GenBank/DDBJ databases">
        <title>Genomic-based taxomic classification of the family Erythrobacteraceae.</title>
        <authorList>
            <person name="Xu L."/>
        </authorList>
    </citation>
    <scope>NUCLEOTIDE SEQUENCE [LARGE SCALE GENOMIC DNA]</scope>
    <source>
        <strain evidence="2 3">MCCC 1K02066</strain>
    </source>
</reference>
<sequence length="245" mass="26213">MFACLVAPCLLLATAAPAIAQEKTGIKEGFVLKPGSARIAMLEPSVRVGEQSTGGMFEPNADWTDQAKENIEQQLRASQANLGNEIVRLDIDTIPEGKELTRYHSLFGAVADSVIEYQFFKGNRLPSKKRSEAFEWSVGTDLRKIEALKGYDYILLVRTKDAYGSTGRKLLQAAGFLAAAFTGFGTVVSSGEHTGMAGLVDIETGDLVWLNADLAMGGDVRTAEGAEKRVGQLLEGFPGAPGAVQ</sequence>
<dbReference type="RefSeq" id="WP_160747220.1">
    <property type="nucleotide sequence ID" value="NZ_WTYK01000007.1"/>
</dbReference>
<evidence type="ECO:0008006" key="4">
    <source>
        <dbReference type="Google" id="ProtNLM"/>
    </source>
</evidence>
<protein>
    <recommendedName>
        <fullName evidence="4">Lipoprotein</fullName>
    </recommendedName>
</protein>
<dbReference type="EMBL" id="WTYK01000007">
    <property type="protein sequence ID" value="MXP42357.1"/>
    <property type="molecule type" value="Genomic_DNA"/>
</dbReference>
<organism evidence="2 3">
    <name type="scientific">Croceibacterium soli</name>
    <dbReference type="NCBI Taxonomy" id="1739690"/>
    <lineage>
        <taxon>Bacteria</taxon>
        <taxon>Pseudomonadati</taxon>
        <taxon>Pseudomonadota</taxon>
        <taxon>Alphaproteobacteria</taxon>
        <taxon>Sphingomonadales</taxon>
        <taxon>Erythrobacteraceae</taxon>
        <taxon>Croceibacterium</taxon>
    </lineage>
</organism>
<gene>
    <name evidence="2" type="ORF">GRI75_11975</name>
</gene>
<evidence type="ECO:0000256" key="1">
    <source>
        <dbReference type="SAM" id="SignalP"/>
    </source>
</evidence>
<keyword evidence="1" id="KW-0732">Signal</keyword>
<feature type="signal peptide" evidence="1">
    <location>
        <begin position="1"/>
        <end position="20"/>
    </location>
</feature>
<proteinExistence type="predicted"/>
<evidence type="ECO:0000313" key="3">
    <source>
        <dbReference type="Proteomes" id="UP000469159"/>
    </source>
</evidence>
<dbReference type="Proteomes" id="UP000469159">
    <property type="component" value="Unassembled WGS sequence"/>
</dbReference>